<keyword evidence="10" id="KW-1185">Reference proteome</keyword>
<organism evidence="9 10">
    <name type="scientific">Polytolypa hystricis (strain UAMH7299)</name>
    <dbReference type="NCBI Taxonomy" id="1447883"/>
    <lineage>
        <taxon>Eukaryota</taxon>
        <taxon>Fungi</taxon>
        <taxon>Dikarya</taxon>
        <taxon>Ascomycota</taxon>
        <taxon>Pezizomycotina</taxon>
        <taxon>Eurotiomycetes</taxon>
        <taxon>Eurotiomycetidae</taxon>
        <taxon>Onygenales</taxon>
        <taxon>Onygenales incertae sedis</taxon>
        <taxon>Polytolypa</taxon>
    </lineage>
</organism>
<evidence type="ECO:0000313" key="9">
    <source>
        <dbReference type="EMBL" id="PGH23625.1"/>
    </source>
</evidence>
<evidence type="ECO:0000256" key="5">
    <source>
        <dbReference type="ARBA" id="ARBA00038359"/>
    </source>
</evidence>
<keyword evidence="4 7" id="KW-0472">Membrane</keyword>
<feature type="transmembrane region" description="Helical" evidence="7">
    <location>
        <begin position="206"/>
        <end position="228"/>
    </location>
</feature>
<reference evidence="9 10" key="1">
    <citation type="submission" date="2017-10" db="EMBL/GenBank/DDBJ databases">
        <title>Comparative genomics in systemic dimorphic fungi from Ajellomycetaceae.</title>
        <authorList>
            <person name="Munoz J.F."/>
            <person name="Mcewen J.G."/>
            <person name="Clay O.K."/>
            <person name="Cuomo C.A."/>
        </authorList>
    </citation>
    <scope>NUCLEOTIDE SEQUENCE [LARGE SCALE GENOMIC DNA]</scope>
    <source>
        <strain evidence="9 10">UAMH7299</strain>
    </source>
</reference>
<evidence type="ECO:0000313" key="10">
    <source>
        <dbReference type="Proteomes" id="UP000224634"/>
    </source>
</evidence>
<keyword evidence="3 7" id="KW-1133">Transmembrane helix</keyword>
<comment type="subcellular location">
    <subcellularLocation>
        <location evidence="1">Membrane</location>
        <topology evidence="1">Multi-pass membrane protein</topology>
    </subcellularLocation>
</comment>
<sequence>MPRTLGPTLLIVAFTLVSLSTCIVALRLYCRYFRTGAVKIDDYLMVAALLLTWGIAAINSFQVQYGTGTRTEDQDMENGLSLLEGTLKSWYVYQIVYLVTLCVVKLSILSFYRMLSSQRIYRIVIYGAMGVVITFTIAMVFVNAFECPNPSDAWSIEILFQGDGSCHDLHPIYYGQASFNIFSDLFILLLPMPMLRRLHMKRNKRFALIAIFSVGSLAVLASAVRVYALTLWSAVDADIPYQGANILIWSQVEINIAIISASIPSLKPLLRRTFPTTTVAHTYAYGRKGGYVTSFSEQRSNANVVELKGLASPSSPRPRHDSDSDEQLLFQNTSVTSPGGQSQQKPSLGMLSHRPFETSNNNNSESRQPTSGIHVSQSVEIETRSRTEDDIQFGHSVSSPSSQRLDW</sequence>
<feature type="compositionally biased region" description="Polar residues" evidence="6">
    <location>
        <begin position="395"/>
        <end position="407"/>
    </location>
</feature>
<dbReference type="PANTHER" id="PTHR33048">
    <property type="entry name" value="PTH11-LIKE INTEGRAL MEMBRANE PROTEIN (AFU_ORTHOLOGUE AFUA_5G11245)"/>
    <property type="match status" value="1"/>
</dbReference>
<evidence type="ECO:0000256" key="4">
    <source>
        <dbReference type="ARBA" id="ARBA00023136"/>
    </source>
</evidence>
<feature type="transmembrane region" description="Helical" evidence="7">
    <location>
        <begin position="6"/>
        <end position="30"/>
    </location>
</feature>
<feature type="transmembrane region" description="Helical" evidence="7">
    <location>
        <begin position="172"/>
        <end position="194"/>
    </location>
</feature>
<evidence type="ECO:0000256" key="3">
    <source>
        <dbReference type="ARBA" id="ARBA00022989"/>
    </source>
</evidence>
<dbReference type="OrthoDB" id="5329176at2759"/>
<dbReference type="Pfam" id="PF20684">
    <property type="entry name" value="Fung_rhodopsin"/>
    <property type="match status" value="1"/>
</dbReference>
<evidence type="ECO:0000256" key="7">
    <source>
        <dbReference type="SAM" id="Phobius"/>
    </source>
</evidence>
<dbReference type="Proteomes" id="UP000224634">
    <property type="component" value="Unassembled WGS sequence"/>
</dbReference>
<feature type="transmembrane region" description="Helical" evidence="7">
    <location>
        <begin position="90"/>
        <end position="111"/>
    </location>
</feature>
<evidence type="ECO:0000256" key="1">
    <source>
        <dbReference type="ARBA" id="ARBA00004141"/>
    </source>
</evidence>
<dbReference type="AlphaFoldDB" id="A0A2B7YQN6"/>
<protein>
    <recommendedName>
        <fullName evidence="8">Rhodopsin domain-containing protein</fullName>
    </recommendedName>
</protein>
<gene>
    <name evidence="9" type="ORF">AJ80_02231</name>
</gene>
<feature type="domain" description="Rhodopsin" evidence="8">
    <location>
        <begin position="26"/>
        <end position="272"/>
    </location>
</feature>
<feature type="compositionally biased region" description="Polar residues" evidence="6">
    <location>
        <begin position="333"/>
        <end position="346"/>
    </location>
</feature>
<proteinExistence type="inferred from homology"/>
<feature type="transmembrane region" description="Helical" evidence="7">
    <location>
        <begin position="123"/>
        <end position="145"/>
    </location>
</feature>
<feature type="compositionally biased region" description="Polar residues" evidence="6">
    <location>
        <begin position="357"/>
        <end position="380"/>
    </location>
</feature>
<evidence type="ECO:0000259" key="8">
    <source>
        <dbReference type="Pfam" id="PF20684"/>
    </source>
</evidence>
<feature type="region of interest" description="Disordered" evidence="6">
    <location>
        <begin position="333"/>
        <end position="407"/>
    </location>
</feature>
<dbReference type="PANTHER" id="PTHR33048:SF123">
    <property type="entry name" value="INTEGRAL MEMBRANE PROTEIN"/>
    <property type="match status" value="1"/>
</dbReference>
<dbReference type="STRING" id="1447883.A0A2B7YQN6"/>
<comment type="similarity">
    <text evidence="5">Belongs to the SAT4 family.</text>
</comment>
<dbReference type="EMBL" id="PDNA01000021">
    <property type="protein sequence ID" value="PGH23625.1"/>
    <property type="molecule type" value="Genomic_DNA"/>
</dbReference>
<dbReference type="GO" id="GO:0016020">
    <property type="term" value="C:membrane"/>
    <property type="evidence" value="ECO:0007669"/>
    <property type="project" value="UniProtKB-SubCell"/>
</dbReference>
<accession>A0A2B7YQN6</accession>
<evidence type="ECO:0000256" key="6">
    <source>
        <dbReference type="SAM" id="MobiDB-lite"/>
    </source>
</evidence>
<name>A0A2B7YQN6_POLH7</name>
<keyword evidence="2 7" id="KW-0812">Transmembrane</keyword>
<comment type="caution">
    <text evidence="9">The sequence shown here is derived from an EMBL/GenBank/DDBJ whole genome shotgun (WGS) entry which is preliminary data.</text>
</comment>
<dbReference type="InterPro" id="IPR052337">
    <property type="entry name" value="SAT4-like"/>
</dbReference>
<dbReference type="InterPro" id="IPR049326">
    <property type="entry name" value="Rhodopsin_dom_fungi"/>
</dbReference>
<feature type="transmembrane region" description="Helical" evidence="7">
    <location>
        <begin position="42"/>
        <end position="61"/>
    </location>
</feature>
<evidence type="ECO:0000256" key="2">
    <source>
        <dbReference type="ARBA" id="ARBA00022692"/>
    </source>
</evidence>